<dbReference type="Proteomes" id="UP000678374">
    <property type="component" value="Unassembled WGS sequence"/>
</dbReference>
<evidence type="ECO:0000313" key="3">
    <source>
        <dbReference type="Proteomes" id="UP000678374"/>
    </source>
</evidence>
<sequence>MYTRPITPKRPRNPFVALAQRRQAGVHRRSASGLRQQARQQLRQELAAPPDWRSP</sequence>
<comment type="caution">
    <text evidence="2">The sequence shown here is derived from an EMBL/GenBank/DDBJ whole genome shotgun (WGS) entry which is preliminary data.</text>
</comment>
<accession>A0A941BFZ2</accession>
<keyword evidence="3" id="KW-1185">Reference proteome</keyword>
<proteinExistence type="predicted"/>
<name>A0A941BFZ2_9BURK</name>
<feature type="region of interest" description="Disordered" evidence="1">
    <location>
        <begin position="21"/>
        <end position="55"/>
    </location>
</feature>
<evidence type="ECO:0000256" key="1">
    <source>
        <dbReference type="SAM" id="MobiDB-lite"/>
    </source>
</evidence>
<organism evidence="2 3">
    <name type="scientific">Ideonella aquatica</name>
    <dbReference type="NCBI Taxonomy" id="2824119"/>
    <lineage>
        <taxon>Bacteria</taxon>
        <taxon>Pseudomonadati</taxon>
        <taxon>Pseudomonadota</taxon>
        <taxon>Betaproteobacteria</taxon>
        <taxon>Burkholderiales</taxon>
        <taxon>Sphaerotilaceae</taxon>
        <taxon>Ideonella</taxon>
    </lineage>
</organism>
<dbReference type="RefSeq" id="WP_210801832.1">
    <property type="nucleotide sequence ID" value="NZ_JAGQDE010000007.1"/>
</dbReference>
<gene>
    <name evidence="2" type="ORF">KAK06_09975</name>
</gene>
<protein>
    <submittedName>
        <fullName evidence="2">Uncharacterized protein</fullName>
    </submittedName>
</protein>
<dbReference type="EMBL" id="JAGQDE010000007">
    <property type="protein sequence ID" value="MBQ0959276.1"/>
    <property type="molecule type" value="Genomic_DNA"/>
</dbReference>
<evidence type="ECO:0000313" key="2">
    <source>
        <dbReference type="EMBL" id="MBQ0959276.1"/>
    </source>
</evidence>
<feature type="compositionally biased region" description="Low complexity" evidence="1">
    <location>
        <begin position="34"/>
        <end position="48"/>
    </location>
</feature>
<dbReference type="AlphaFoldDB" id="A0A941BFZ2"/>
<reference evidence="2" key="1">
    <citation type="submission" date="2021-04" db="EMBL/GenBank/DDBJ databases">
        <title>The genome sequence of Ideonella sp. 4Y11.</title>
        <authorList>
            <person name="Liu Y."/>
        </authorList>
    </citation>
    <scope>NUCLEOTIDE SEQUENCE</scope>
    <source>
        <strain evidence="2">4Y11</strain>
    </source>
</reference>